<dbReference type="AlphaFoldDB" id="A0A3B0UQT7"/>
<gene>
    <name evidence="2" type="ORF">MNBD_BACTEROID01-889</name>
</gene>
<evidence type="ECO:0000313" key="2">
    <source>
        <dbReference type="EMBL" id="VAW22016.1"/>
    </source>
</evidence>
<feature type="transmembrane region" description="Helical" evidence="1">
    <location>
        <begin position="60"/>
        <end position="81"/>
    </location>
</feature>
<keyword evidence="1" id="KW-0472">Membrane</keyword>
<keyword evidence="1" id="KW-0812">Transmembrane</keyword>
<organism evidence="2">
    <name type="scientific">hydrothermal vent metagenome</name>
    <dbReference type="NCBI Taxonomy" id="652676"/>
    <lineage>
        <taxon>unclassified sequences</taxon>
        <taxon>metagenomes</taxon>
        <taxon>ecological metagenomes</taxon>
    </lineage>
</organism>
<protein>
    <submittedName>
        <fullName evidence="2">Uncharacterized protein</fullName>
    </submittedName>
</protein>
<accession>A0A3B0UQT7</accession>
<keyword evidence="1" id="KW-1133">Transmembrane helix</keyword>
<feature type="transmembrane region" description="Helical" evidence="1">
    <location>
        <begin position="162"/>
        <end position="179"/>
    </location>
</feature>
<evidence type="ECO:0000256" key="1">
    <source>
        <dbReference type="SAM" id="Phobius"/>
    </source>
</evidence>
<proteinExistence type="predicted"/>
<feature type="transmembrane region" description="Helical" evidence="1">
    <location>
        <begin position="137"/>
        <end position="155"/>
    </location>
</feature>
<dbReference type="EMBL" id="UOEP01000163">
    <property type="protein sequence ID" value="VAW22016.1"/>
    <property type="molecule type" value="Genomic_DNA"/>
</dbReference>
<feature type="transmembrane region" description="Helical" evidence="1">
    <location>
        <begin position="102"/>
        <end position="125"/>
    </location>
</feature>
<feature type="transmembrane region" description="Helical" evidence="1">
    <location>
        <begin position="26"/>
        <end position="48"/>
    </location>
</feature>
<sequence>MKPSNKLQDIPAIVVKMVKYNMKIIFAGRFIWFFLFSLGFFIGVSLLFVYNGNTLNESSVYGILLFPGTILIFYPTIFGIQNDEDAGMLEILFGIPNYRYKIWLLRLLITYLLIFILLILFSWLSSIFLAPVNTFEIAGQLMFPVIFLGSLSFMFSSVIKNGYGTAAVMILIGIALFVLTDALERSQWNIFLNPFNIPNNFNEIIWEGVIIKNRIFLSAGIIVSILFGLYNLQKREKFI</sequence>
<reference evidence="2" key="1">
    <citation type="submission" date="2018-06" db="EMBL/GenBank/DDBJ databases">
        <authorList>
            <person name="Zhirakovskaya E."/>
        </authorList>
    </citation>
    <scope>NUCLEOTIDE SEQUENCE</scope>
</reference>
<feature type="transmembrane region" description="Helical" evidence="1">
    <location>
        <begin position="215"/>
        <end position="232"/>
    </location>
</feature>
<name>A0A3B0UQT7_9ZZZZ</name>